<organism evidence="1 2">
    <name type="scientific">Helicobacter pylori GAM120Ai</name>
    <dbReference type="NCBI Taxonomy" id="1159029"/>
    <lineage>
        <taxon>Bacteria</taxon>
        <taxon>Pseudomonadati</taxon>
        <taxon>Campylobacterota</taxon>
        <taxon>Epsilonproteobacteria</taxon>
        <taxon>Campylobacterales</taxon>
        <taxon>Helicobacteraceae</taxon>
        <taxon>Helicobacter</taxon>
    </lineage>
</organism>
<name>A0AAV3IDX9_HELPX</name>
<reference evidence="1 2" key="1">
    <citation type="submission" date="2012-11" db="EMBL/GenBank/DDBJ databases">
        <authorList>
            <person name="Weinstock G."/>
            <person name="Sodergren E."/>
            <person name="Lobos E.A."/>
            <person name="Fulton L."/>
            <person name="Fulton R."/>
            <person name="Courtney L."/>
            <person name="Fronick C."/>
            <person name="O'Laughlin M."/>
            <person name="Godfrey J."/>
            <person name="Wilson R.M."/>
            <person name="Miner T."/>
            <person name="Farmer C."/>
            <person name="Delehaunty K."/>
            <person name="Cordes M."/>
            <person name="Minx P."/>
            <person name="Tomlinson C."/>
            <person name="Chen J."/>
            <person name="Wollam A."/>
            <person name="Pepin K.H."/>
            <person name="Bhonagiri V."/>
            <person name="Zhang X."/>
            <person name="Suruliraj S."/>
            <person name="Antonio M."/>
            <person name="Secka O."/>
            <person name="Thomas J."/>
            <person name="Warren W."/>
            <person name="Mitreva M."/>
            <person name="Mardis E.R."/>
            <person name="Wilson R.K."/>
        </authorList>
    </citation>
    <scope>NUCLEOTIDE SEQUENCE [LARGE SCALE GENOMIC DNA]</scope>
    <source>
        <strain evidence="1 2">GAM120Ai</strain>
    </source>
</reference>
<evidence type="ECO:0000313" key="2">
    <source>
        <dbReference type="Proteomes" id="UP000012012"/>
    </source>
</evidence>
<sequence length="70" mass="8283">MNFLKLDFTLMLSKIHSIMRLKNLKGDGLKVFLMVAFKPFKKGLGVYFQKGFVFLCFHISIRSLKWINKR</sequence>
<accession>A0AAV3IDX9</accession>
<proteinExistence type="predicted"/>
<evidence type="ECO:0000313" key="1">
    <source>
        <dbReference type="EMBL" id="EMG94530.1"/>
    </source>
</evidence>
<gene>
    <name evidence="1" type="ORF">HMPREF1401_01288</name>
</gene>
<comment type="caution">
    <text evidence="1">The sequence shown here is derived from an EMBL/GenBank/DDBJ whole genome shotgun (WGS) entry which is preliminary data.</text>
</comment>
<dbReference type="AlphaFoldDB" id="A0AAV3IDX9"/>
<dbReference type="EMBL" id="APDF01000058">
    <property type="protein sequence ID" value="EMG94530.1"/>
    <property type="molecule type" value="Genomic_DNA"/>
</dbReference>
<protein>
    <submittedName>
        <fullName evidence="1">Uncharacterized protein</fullName>
    </submittedName>
</protein>
<dbReference type="Proteomes" id="UP000012012">
    <property type="component" value="Unassembled WGS sequence"/>
</dbReference>